<evidence type="ECO:0000313" key="7">
    <source>
        <dbReference type="EMBL" id="KAJ6225863.1"/>
    </source>
</evidence>
<dbReference type="PROSITE" id="PS00674">
    <property type="entry name" value="AAA"/>
    <property type="match status" value="2"/>
</dbReference>
<keyword evidence="2" id="KW-0963">Cytoplasm</keyword>
<dbReference type="Pfam" id="PF17862">
    <property type="entry name" value="AAA_lid_3"/>
    <property type="match status" value="1"/>
</dbReference>
<evidence type="ECO:0000256" key="3">
    <source>
        <dbReference type="ARBA" id="ARBA00022741"/>
    </source>
</evidence>
<comment type="similarity">
    <text evidence="5">Belongs to the AAA ATPase family. AFG2 subfamily.</text>
</comment>
<dbReference type="InterPro" id="IPR050168">
    <property type="entry name" value="AAA_ATPase_domain"/>
</dbReference>
<organism evidence="7 8">
    <name type="scientific">Blomia tropicalis</name>
    <name type="common">Mite</name>
    <dbReference type="NCBI Taxonomy" id="40697"/>
    <lineage>
        <taxon>Eukaryota</taxon>
        <taxon>Metazoa</taxon>
        <taxon>Ecdysozoa</taxon>
        <taxon>Arthropoda</taxon>
        <taxon>Chelicerata</taxon>
        <taxon>Arachnida</taxon>
        <taxon>Acari</taxon>
        <taxon>Acariformes</taxon>
        <taxon>Sarcoptiformes</taxon>
        <taxon>Astigmata</taxon>
        <taxon>Glycyphagoidea</taxon>
        <taxon>Echimyopodidae</taxon>
        <taxon>Blomia</taxon>
    </lineage>
</organism>
<feature type="domain" description="AAA+ ATPase" evidence="6">
    <location>
        <begin position="604"/>
        <end position="740"/>
    </location>
</feature>
<comment type="caution">
    <text evidence="7">The sequence shown here is derived from an EMBL/GenBank/DDBJ whole genome shotgun (WGS) entry which is preliminary data.</text>
</comment>
<evidence type="ECO:0000256" key="4">
    <source>
        <dbReference type="ARBA" id="ARBA00022840"/>
    </source>
</evidence>
<comment type="subcellular location">
    <subcellularLocation>
        <location evidence="1">Cytoplasm</location>
    </subcellularLocation>
</comment>
<feature type="domain" description="AAA+ ATPase" evidence="6">
    <location>
        <begin position="348"/>
        <end position="480"/>
    </location>
</feature>
<dbReference type="CDD" id="cd19511">
    <property type="entry name" value="RecA-like_CDC48_r2-like"/>
    <property type="match status" value="1"/>
</dbReference>
<dbReference type="AlphaFoldDB" id="A0A9Q0RRS5"/>
<dbReference type="SMART" id="SM00382">
    <property type="entry name" value="AAA"/>
    <property type="match status" value="2"/>
</dbReference>
<dbReference type="Gene3D" id="1.10.8.60">
    <property type="match status" value="2"/>
</dbReference>
<protein>
    <recommendedName>
        <fullName evidence="6">AAA+ ATPase domain-containing protein</fullName>
    </recommendedName>
</protein>
<dbReference type="OMA" id="SHRTNCI"/>
<evidence type="ECO:0000259" key="6">
    <source>
        <dbReference type="SMART" id="SM00382"/>
    </source>
</evidence>
<dbReference type="InterPro" id="IPR003593">
    <property type="entry name" value="AAA+_ATPase"/>
</dbReference>
<dbReference type="PANTHER" id="PTHR23077:SF27">
    <property type="entry name" value="ATPASE FAMILY GENE 2 PROTEIN HOMOLOG A"/>
    <property type="match status" value="1"/>
</dbReference>
<dbReference type="FunFam" id="3.40.50.300:FF:000567">
    <property type="entry name" value="ATPase, AAA family protein"/>
    <property type="match status" value="1"/>
</dbReference>
<keyword evidence="3" id="KW-0547">Nucleotide-binding</keyword>
<accession>A0A9Q0RRS5</accession>
<keyword evidence="4" id="KW-0067">ATP-binding</keyword>
<evidence type="ECO:0000256" key="5">
    <source>
        <dbReference type="ARBA" id="ARBA00061477"/>
    </source>
</evidence>
<dbReference type="InterPro" id="IPR041569">
    <property type="entry name" value="AAA_lid_3"/>
</dbReference>
<gene>
    <name evidence="7" type="ORF">RDWZM_004408</name>
</gene>
<sequence length="844" mass="95195">MSKRKSTNSLHGNIEVAPSSASKNRSLDALQLTQCETCRLKFFKKDINKHENICKNVNSLLDISFLCEKIALEHAFLCGWTLLMTPWVSLIGKGKVDMMKTSKIIQFICGFCFSEKAKTEESRLLLSPHLITYCKLNEGDHVSIEYVDKTGSIQKDYLQILSYDQLKSWLAVGLLKGSSNANQIFHNKDGDSPILRIGLNLTIHKLKSLNVEICKRKFFDPLYLLKSCSAIKRSLKAMIINGTNDEQLTLEINDNQFHLKMKCFEVEDSNSLPIEMGRLSLSSSESLNPSYLIDEKTKIIFSVEETESIGSNNDFCFSGYKKQIDLLHRLIYDPLKVTDNGKTQSESLPRTIILAGPTGTGKTLAMKEIFDRISNKMNMFKIHCSIFLSKTFEFDKLRTAFNNLIQLRPSLLFLDNLEDISSEKNQMEKKLVSWLKVLLDELPKRESVIIVAATSRPDMLDNSLRRPGRFDLEIEFAVPTAADRKLILSQLLKSQFSVNGSKITEEEIGTLAESAHGFTGADLRHLCELVALEMLNNQGSPTFNQFMETLSRIKPSIMREISLEKPNVRWADIGGLYPLRQLLEETVVWPVKHPEAFIRLGIEPPRGVLMYGPPGCCKTMIGKALANESGLNFFSIKGPELFSKWVGESERAIREMFRKARAAAPSILFFDEIDALAAERGQQQSAVGDRVLAQLLTEIDGVEKLTQVVIVAATNRPDIVDKALLRPGRLDSMVYVPLPDLATRREIFQIHTRRMKLKADGELQRQVLIHKLADQSEGYTGAEIGAVCQRAGLNALIESITAQFVTNEHFQMAFKHVVPRIPKEMIAFYDQFANGDQSRTEKQL</sequence>
<evidence type="ECO:0000256" key="1">
    <source>
        <dbReference type="ARBA" id="ARBA00004496"/>
    </source>
</evidence>
<dbReference type="GO" id="GO:0005524">
    <property type="term" value="F:ATP binding"/>
    <property type="evidence" value="ECO:0007669"/>
    <property type="project" value="UniProtKB-KW"/>
</dbReference>
<evidence type="ECO:0000256" key="2">
    <source>
        <dbReference type="ARBA" id="ARBA00022490"/>
    </source>
</evidence>
<dbReference type="Gene3D" id="3.40.50.300">
    <property type="entry name" value="P-loop containing nucleotide triphosphate hydrolases"/>
    <property type="match status" value="2"/>
</dbReference>
<dbReference type="GO" id="GO:0016887">
    <property type="term" value="F:ATP hydrolysis activity"/>
    <property type="evidence" value="ECO:0007669"/>
    <property type="project" value="InterPro"/>
</dbReference>
<dbReference type="EMBL" id="JAPWDV010000001">
    <property type="protein sequence ID" value="KAJ6225863.1"/>
    <property type="molecule type" value="Genomic_DNA"/>
</dbReference>
<reference evidence="7" key="1">
    <citation type="submission" date="2022-12" db="EMBL/GenBank/DDBJ databases">
        <title>Genome assemblies of Blomia tropicalis.</title>
        <authorList>
            <person name="Cui Y."/>
        </authorList>
    </citation>
    <scope>NUCLEOTIDE SEQUENCE</scope>
    <source>
        <tissue evidence="7">Adult mites</tissue>
    </source>
</reference>
<dbReference type="GO" id="GO:0005737">
    <property type="term" value="C:cytoplasm"/>
    <property type="evidence" value="ECO:0007669"/>
    <property type="project" value="UniProtKB-SubCell"/>
</dbReference>
<dbReference type="Pfam" id="PF00004">
    <property type="entry name" value="AAA"/>
    <property type="match status" value="2"/>
</dbReference>
<dbReference type="InterPro" id="IPR027417">
    <property type="entry name" value="P-loop_NTPase"/>
</dbReference>
<keyword evidence="8" id="KW-1185">Reference proteome</keyword>
<dbReference type="Proteomes" id="UP001142055">
    <property type="component" value="Chromosome 1"/>
</dbReference>
<proteinExistence type="inferred from homology"/>
<dbReference type="SUPFAM" id="SSF52540">
    <property type="entry name" value="P-loop containing nucleoside triphosphate hydrolases"/>
    <property type="match status" value="2"/>
</dbReference>
<dbReference type="InterPro" id="IPR003960">
    <property type="entry name" value="ATPase_AAA_CS"/>
</dbReference>
<dbReference type="PANTHER" id="PTHR23077">
    <property type="entry name" value="AAA-FAMILY ATPASE"/>
    <property type="match status" value="1"/>
</dbReference>
<dbReference type="InterPro" id="IPR003959">
    <property type="entry name" value="ATPase_AAA_core"/>
</dbReference>
<name>A0A9Q0RRS5_BLOTA</name>
<evidence type="ECO:0000313" key="8">
    <source>
        <dbReference type="Proteomes" id="UP001142055"/>
    </source>
</evidence>